<feature type="chain" id="PRO_5032764528" description="Thioredoxin domain-containing protein" evidence="3">
    <location>
        <begin position="20"/>
        <end position="224"/>
    </location>
</feature>
<dbReference type="Pfam" id="PF00085">
    <property type="entry name" value="Thioredoxin"/>
    <property type="match status" value="1"/>
</dbReference>
<reference evidence="5" key="1">
    <citation type="submission" date="2021-02" db="EMBL/GenBank/DDBJ databases">
        <authorList>
            <person name="Dougan E. K."/>
            <person name="Rhodes N."/>
            <person name="Thang M."/>
            <person name="Chan C."/>
        </authorList>
    </citation>
    <scope>NUCLEOTIDE SEQUENCE</scope>
</reference>
<evidence type="ECO:0000256" key="1">
    <source>
        <dbReference type="ARBA" id="ARBA00023157"/>
    </source>
</evidence>
<accession>A0A813LF29</accession>
<evidence type="ECO:0000313" key="6">
    <source>
        <dbReference type="Proteomes" id="UP000626109"/>
    </source>
</evidence>
<dbReference type="EMBL" id="CAJNNW010034832">
    <property type="protein sequence ID" value="CAE8724062.1"/>
    <property type="molecule type" value="Genomic_DNA"/>
</dbReference>
<feature type="signal peptide" evidence="3">
    <location>
        <begin position="1"/>
        <end position="19"/>
    </location>
</feature>
<keyword evidence="1" id="KW-1015">Disulfide bond</keyword>
<gene>
    <name evidence="5" type="ORF">PGLA2088_LOCUS43516</name>
</gene>
<feature type="domain" description="Thioredoxin" evidence="4">
    <location>
        <begin position="9"/>
        <end position="125"/>
    </location>
</feature>
<evidence type="ECO:0000256" key="3">
    <source>
        <dbReference type="SAM" id="SignalP"/>
    </source>
</evidence>
<dbReference type="InterPro" id="IPR013766">
    <property type="entry name" value="Thioredoxin_domain"/>
</dbReference>
<name>A0A813LF29_POLGL</name>
<protein>
    <recommendedName>
        <fullName evidence="4">Thioredoxin domain-containing protein</fullName>
    </recommendedName>
</protein>
<dbReference type="Proteomes" id="UP000626109">
    <property type="component" value="Unassembled WGS sequence"/>
</dbReference>
<dbReference type="PROSITE" id="PS51352">
    <property type="entry name" value="THIOREDOXIN_2"/>
    <property type="match status" value="1"/>
</dbReference>
<evidence type="ECO:0000259" key="4">
    <source>
        <dbReference type="PROSITE" id="PS51352"/>
    </source>
</evidence>
<dbReference type="SUPFAM" id="SSF52833">
    <property type="entry name" value="Thioredoxin-like"/>
    <property type="match status" value="1"/>
</dbReference>
<evidence type="ECO:0000256" key="2">
    <source>
        <dbReference type="SAM" id="MobiDB-lite"/>
    </source>
</evidence>
<dbReference type="InterPro" id="IPR036249">
    <property type="entry name" value="Thioredoxin-like_sf"/>
</dbReference>
<feature type="compositionally biased region" description="Basic and acidic residues" evidence="2">
    <location>
        <begin position="190"/>
        <end position="200"/>
    </location>
</feature>
<sequence>MGMLRPLLLLVLLPAWAGAVKELFSAKEFKDLLAEAGGRPIVLDFYSQSCGPCHMIAPKFRQLSKEFKGKAYFRKVDVNRNTELASAQSVRSMPTFQFWMKGKKRHQFAGADERQMREWTKQLVDEADKDDVIVTFEALEEFYQKHDPSKATKEGLEKILQKNTRDHSTMVKLLKKKYGEGPKTQPRPRPSKEKSSEEGGAKPSGAGGGGAAGGGGGGSKPNLQ</sequence>
<feature type="compositionally biased region" description="Gly residues" evidence="2">
    <location>
        <begin position="205"/>
        <end position="224"/>
    </location>
</feature>
<feature type="region of interest" description="Disordered" evidence="2">
    <location>
        <begin position="161"/>
        <end position="224"/>
    </location>
</feature>
<dbReference type="AlphaFoldDB" id="A0A813LF29"/>
<evidence type="ECO:0000313" key="5">
    <source>
        <dbReference type="EMBL" id="CAE8724062.1"/>
    </source>
</evidence>
<keyword evidence="3" id="KW-0732">Signal</keyword>
<feature type="non-terminal residue" evidence="5">
    <location>
        <position position="224"/>
    </location>
</feature>
<dbReference type="PANTHER" id="PTHR46115">
    <property type="entry name" value="THIOREDOXIN-LIKE PROTEIN 1"/>
    <property type="match status" value="1"/>
</dbReference>
<organism evidence="5 6">
    <name type="scientific">Polarella glacialis</name>
    <name type="common">Dinoflagellate</name>
    <dbReference type="NCBI Taxonomy" id="89957"/>
    <lineage>
        <taxon>Eukaryota</taxon>
        <taxon>Sar</taxon>
        <taxon>Alveolata</taxon>
        <taxon>Dinophyceae</taxon>
        <taxon>Suessiales</taxon>
        <taxon>Suessiaceae</taxon>
        <taxon>Polarella</taxon>
    </lineage>
</organism>
<dbReference type="CDD" id="cd02947">
    <property type="entry name" value="TRX_family"/>
    <property type="match status" value="1"/>
</dbReference>
<comment type="caution">
    <text evidence="5">The sequence shown here is derived from an EMBL/GenBank/DDBJ whole genome shotgun (WGS) entry which is preliminary data.</text>
</comment>
<dbReference type="Gene3D" id="3.40.30.10">
    <property type="entry name" value="Glutaredoxin"/>
    <property type="match status" value="1"/>
</dbReference>
<proteinExistence type="predicted"/>